<dbReference type="RefSeq" id="XP_068361250.1">
    <property type="nucleotide sequence ID" value="XM_068503174.1"/>
</dbReference>
<gene>
    <name evidence="1" type="ORF">TRFO_23476</name>
</gene>
<dbReference type="InterPro" id="IPR011989">
    <property type="entry name" value="ARM-like"/>
</dbReference>
<dbReference type="AlphaFoldDB" id="A0A1J4KAX8"/>
<organism evidence="1 2">
    <name type="scientific">Tritrichomonas foetus</name>
    <dbReference type="NCBI Taxonomy" id="1144522"/>
    <lineage>
        <taxon>Eukaryota</taxon>
        <taxon>Metamonada</taxon>
        <taxon>Parabasalia</taxon>
        <taxon>Tritrichomonadida</taxon>
        <taxon>Tritrichomonadidae</taxon>
        <taxon>Tritrichomonas</taxon>
    </lineage>
</organism>
<dbReference type="Gene3D" id="1.25.10.10">
    <property type="entry name" value="Leucine-rich Repeat Variant"/>
    <property type="match status" value="1"/>
</dbReference>
<evidence type="ECO:0000313" key="1">
    <source>
        <dbReference type="EMBL" id="OHT08114.1"/>
    </source>
</evidence>
<protein>
    <submittedName>
        <fullName evidence="1">Uncharacterized protein</fullName>
    </submittedName>
</protein>
<dbReference type="GeneID" id="94837878"/>
<evidence type="ECO:0000313" key="2">
    <source>
        <dbReference type="Proteomes" id="UP000179807"/>
    </source>
</evidence>
<proteinExistence type="predicted"/>
<reference evidence="1" key="1">
    <citation type="submission" date="2016-10" db="EMBL/GenBank/DDBJ databases">
        <authorList>
            <person name="Benchimol M."/>
            <person name="Almeida L.G."/>
            <person name="Vasconcelos A.T."/>
            <person name="Perreira-Neves A."/>
            <person name="Rosa I.A."/>
            <person name="Tasca T."/>
            <person name="Bogo M.R."/>
            <person name="de Souza W."/>
        </authorList>
    </citation>
    <scope>NUCLEOTIDE SEQUENCE [LARGE SCALE GENOMIC DNA]</scope>
    <source>
        <strain evidence="1">K</strain>
    </source>
</reference>
<keyword evidence="2" id="KW-1185">Reference proteome</keyword>
<dbReference type="EMBL" id="MLAK01000677">
    <property type="protein sequence ID" value="OHT08114.1"/>
    <property type="molecule type" value="Genomic_DNA"/>
</dbReference>
<dbReference type="InterPro" id="IPR016024">
    <property type="entry name" value="ARM-type_fold"/>
</dbReference>
<comment type="caution">
    <text evidence="1">The sequence shown here is derived from an EMBL/GenBank/DDBJ whole genome shotgun (WGS) entry which is preliminary data.</text>
</comment>
<dbReference type="SUPFAM" id="SSF48371">
    <property type="entry name" value="ARM repeat"/>
    <property type="match status" value="1"/>
</dbReference>
<dbReference type="Proteomes" id="UP000179807">
    <property type="component" value="Unassembled WGS sequence"/>
</dbReference>
<name>A0A1J4KAX8_9EUKA</name>
<sequence>MTLSSRDHANFKQPRFLKNLQMINNEEEEEDINFQDIAINSPSDDCKKLILSLFEETRRLNFQQFCLFHPLANLNLLKRALENYDDQIIIEDENNFVDFFMNSFPFQESLLNDSMFSIFNSLVCKHFQHISTFDAITAKCLNHLKEDYFAELLQNVIRRHPSQIHWNYINLLPQKFFFNSVFSLLNSKIFPENRAAFIEGLFNEIRPGIFRIIPLLNLTQEELIKFDIPRLLFHFLESSDFSFFNDAFQFIQQSIKNNENNFLAIETMQNLFENLENYDFTKKCQIIKMLNSLIDSLNDKSLGSLIQKGILDVIGDLLFTNSKEIVLVSLFIIESCFRRLPNESLRYVNNFADVIENLSIESNDVSLQNMSHNIMKMLHVRIDC</sequence>
<dbReference type="VEuPathDB" id="TrichDB:TRFO_23476"/>
<accession>A0A1J4KAX8</accession>